<dbReference type="AlphaFoldDB" id="U2ERJ8"/>
<accession>U2ERJ8</accession>
<name>U2ERJ8_9BACT</name>
<dbReference type="Proteomes" id="UP000016620">
    <property type="component" value="Unassembled WGS sequence"/>
</dbReference>
<comment type="caution">
    <text evidence="1">The sequence shown here is derived from an EMBL/GenBank/DDBJ whole genome shotgun (WGS) entry which is preliminary data.</text>
</comment>
<organism evidence="1 2">
    <name type="scientific">Campylobacter concisus UNSWCS</name>
    <dbReference type="NCBI Taxonomy" id="1242968"/>
    <lineage>
        <taxon>Bacteria</taxon>
        <taxon>Pseudomonadati</taxon>
        <taxon>Campylobacterota</taxon>
        <taxon>Epsilonproteobacteria</taxon>
        <taxon>Campylobacterales</taxon>
        <taxon>Campylobacteraceae</taxon>
        <taxon>Campylobacter</taxon>
    </lineage>
</organism>
<dbReference type="EMBL" id="ANNG01000045">
    <property type="protein sequence ID" value="ERJ26716.1"/>
    <property type="molecule type" value="Genomic_DNA"/>
</dbReference>
<evidence type="ECO:0000313" key="2">
    <source>
        <dbReference type="Proteomes" id="UP000016620"/>
    </source>
</evidence>
<dbReference type="PATRIC" id="fig|1242968.3.peg.1934"/>
<proteinExistence type="predicted"/>
<sequence>MLTADGREQIKSEIKHIIDKLDDFNRFVKDKISDELTNEQKEQIEQIGLENSILQALKKEGVSDEKINLLLNDENVRRLISDYENRNNANTPKSNNEIILKGIEVIAQKDLQDYLVDGAEAINSMVKIVGEEKAATAILITQFATQGIVKTSVSMLMEKGKDTLFGGVKDKISNYISKDLFDVNDKGWQDKQKEAIYSLSDVSADFSIDLALSGPFALMKGAKNLGKANKKFDESLKENNVNSDTIANSNAELKSNEHNLNNKNSSDGVGVTGNGDKVATGTIGDIVENKITSKETVLEIFNTVGIKSIGKGSKGVRLVKDNNELNLVWDKLTKDAKDIKPVLTNDKTIIIRKELDDGTIIKYRPTSKSGGATIEIEPVNGGIRKIHYKE</sequence>
<reference evidence="1 2" key="1">
    <citation type="journal article" date="2013" name="BMC Genomics">
        <title>Comparative genomics of Campylobacter concisus isolates reveals genetic diversity and provides insights into disease association.</title>
        <authorList>
            <person name="Deshpande N.P."/>
            <person name="Kaakoush N.O."/>
            <person name="Wilkins M.R."/>
            <person name="Mitchell H.M."/>
        </authorList>
    </citation>
    <scope>NUCLEOTIDE SEQUENCE [LARGE SCALE GENOMIC DNA]</scope>
    <source>
        <strain evidence="1 2">UNSWCS</strain>
    </source>
</reference>
<evidence type="ECO:0000313" key="1">
    <source>
        <dbReference type="EMBL" id="ERJ26716.1"/>
    </source>
</evidence>
<protein>
    <submittedName>
        <fullName evidence="1">Putative cell-wall-anchored protein SasA (LPXTG motif)</fullName>
    </submittedName>
</protein>
<gene>
    <name evidence="1" type="ORF">UNSWCS_2094</name>
</gene>